<sequence>MKLFLFFIIAVVRITEGSPDWKELQDVWFKWTRVMDRFLLLGHDSDLFLVTVFVFICLNRLPMLFNFYHTY</sequence>
<evidence type="ECO:0000313" key="3">
    <source>
        <dbReference type="Proteomes" id="UP000095283"/>
    </source>
</evidence>
<evidence type="ECO:0000256" key="1">
    <source>
        <dbReference type="SAM" id="Phobius"/>
    </source>
</evidence>
<feature type="signal peptide" evidence="2">
    <location>
        <begin position="1"/>
        <end position="17"/>
    </location>
</feature>
<keyword evidence="1" id="KW-0472">Membrane</keyword>
<feature type="transmembrane region" description="Helical" evidence="1">
    <location>
        <begin position="47"/>
        <end position="68"/>
    </location>
</feature>
<keyword evidence="1" id="KW-1133">Transmembrane helix</keyword>
<dbReference type="WBParaSite" id="Hba_09105">
    <property type="protein sequence ID" value="Hba_09105"/>
    <property type="gene ID" value="Hba_09105"/>
</dbReference>
<evidence type="ECO:0000256" key="2">
    <source>
        <dbReference type="SAM" id="SignalP"/>
    </source>
</evidence>
<dbReference type="Proteomes" id="UP000095283">
    <property type="component" value="Unplaced"/>
</dbReference>
<protein>
    <submittedName>
        <fullName evidence="4">Secreted protein</fullName>
    </submittedName>
</protein>
<keyword evidence="1" id="KW-0812">Transmembrane</keyword>
<keyword evidence="2" id="KW-0732">Signal</keyword>
<keyword evidence="3" id="KW-1185">Reference proteome</keyword>
<organism evidence="3 4">
    <name type="scientific">Heterorhabditis bacteriophora</name>
    <name type="common">Entomopathogenic nematode worm</name>
    <dbReference type="NCBI Taxonomy" id="37862"/>
    <lineage>
        <taxon>Eukaryota</taxon>
        <taxon>Metazoa</taxon>
        <taxon>Ecdysozoa</taxon>
        <taxon>Nematoda</taxon>
        <taxon>Chromadorea</taxon>
        <taxon>Rhabditida</taxon>
        <taxon>Rhabditina</taxon>
        <taxon>Rhabditomorpha</taxon>
        <taxon>Strongyloidea</taxon>
        <taxon>Heterorhabditidae</taxon>
        <taxon>Heterorhabditis</taxon>
    </lineage>
</organism>
<accession>A0A1I7WVC8</accession>
<feature type="chain" id="PRO_5009310897" evidence="2">
    <location>
        <begin position="18"/>
        <end position="71"/>
    </location>
</feature>
<evidence type="ECO:0000313" key="4">
    <source>
        <dbReference type="WBParaSite" id="Hba_09105"/>
    </source>
</evidence>
<proteinExistence type="predicted"/>
<reference evidence="4" key="1">
    <citation type="submission" date="2016-11" db="UniProtKB">
        <authorList>
            <consortium name="WormBaseParasite"/>
        </authorList>
    </citation>
    <scope>IDENTIFICATION</scope>
</reference>
<name>A0A1I7WVC8_HETBA</name>
<dbReference type="AlphaFoldDB" id="A0A1I7WVC8"/>